<keyword evidence="2" id="KW-1185">Reference proteome</keyword>
<organism evidence="1 2">
    <name type="scientific">Paracoccus mutanolyticus</name>
    <dbReference type="NCBI Taxonomy" id="1499308"/>
    <lineage>
        <taxon>Bacteria</taxon>
        <taxon>Pseudomonadati</taxon>
        <taxon>Pseudomonadota</taxon>
        <taxon>Alphaproteobacteria</taxon>
        <taxon>Rhodobacterales</taxon>
        <taxon>Paracoccaceae</taxon>
        <taxon>Paracoccus</taxon>
    </lineage>
</organism>
<gene>
    <name evidence="1" type="ORF">DPM13_08865</name>
</gene>
<evidence type="ECO:0000313" key="1">
    <source>
        <dbReference type="EMBL" id="AWX93209.1"/>
    </source>
</evidence>
<dbReference type="EMBL" id="CP030239">
    <property type="protein sequence ID" value="AWX93209.1"/>
    <property type="molecule type" value="Genomic_DNA"/>
</dbReference>
<dbReference type="Proteomes" id="UP000249922">
    <property type="component" value="Chromosome"/>
</dbReference>
<name>A0ABM6WRL5_9RHOB</name>
<accession>A0ABM6WRL5</accession>
<protein>
    <submittedName>
        <fullName evidence="1">Uncharacterized protein</fullName>
    </submittedName>
</protein>
<dbReference type="RefSeq" id="WP_112887857.1">
    <property type="nucleotide sequence ID" value="NZ_CP030239.1"/>
</dbReference>
<proteinExistence type="predicted"/>
<sequence>MASWTDSILVSSTLRQHPVGRRTRGIGVREPAAECAGSSLRHAEFDEFWEGMFSWMLCSGNAYAEIDWINGRPSSLMPIPSTHVTPIRKA</sequence>
<reference evidence="1 2" key="1">
    <citation type="submission" date="2018-06" db="EMBL/GenBank/DDBJ databases">
        <title>Complete genome sequence of Paracoccus mutanolyticus strain RSP-02 isolated from cellulosic waste.</title>
        <authorList>
            <person name="Amrutha R.N."/>
            <person name="Shrivastav A."/>
            <person name="Buddana S.K."/>
            <person name="Deshpande U."/>
            <person name="Prakasham R.S."/>
        </authorList>
    </citation>
    <scope>NUCLEOTIDE SEQUENCE [LARGE SCALE GENOMIC DNA]</scope>
    <source>
        <strain evidence="1 2">RSP-02</strain>
    </source>
</reference>
<evidence type="ECO:0000313" key="2">
    <source>
        <dbReference type="Proteomes" id="UP000249922"/>
    </source>
</evidence>